<protein>
    <recommendedName>
        <fullName evidence="5">Low temperature requirement A</fullName>
    </recommendedName>
</protein>
<evidence type="ECO:0000256" key="1">
    <source>
        <dbReference type="SAM" id="Phobius"/>
    </source>
</evidence>
<dbReference type="PANTHER" id="PTHR36840">
    <property type="entry name" value="BLL5714 PROTEIN"/>
    <property type="match status" value="1"/>
</dbReference>
<feature type="transmembrane region" description="Helical" evidence="1">
    <location>
        <begin position="393"/>
        <end position="410"/>
    </location>
</feature>
<feature type="signal peptide" evidence="2">
    <location>
        <begin position="1"/>
        <end position="16"/>
    </location>
</feature>
<feature type="transmembrane region" description="Helical" evidence="1">
    <location>
        <begin position="352"/>
        <end position="372"/>
    </location>
</feature>
<keyword evidence="1" id="KW-0812">Transmembrane</keyword>
<evidence type="ECO:0000313" key="4">
    <source>
        <dbReference type="Proteomes" id="UP001172155"/>
    </source>
</evidence>
<organism evidence="3 4">
    <name type="scientific">Schizothecium vesticola</name>
    <dbReference type="NCBI Taxonomy" id="314040"/>
    <lineage>
        <taxon>Eukaryota</taxon>
        <taxon>Fungi</taxon>
        <taxon>Dikarya</taxon>
        <taxon>Ascomycota</taxon>
        <taxon>Pezizomycotina</taxon>
        <taxon>Sordariomycetes</taxon>
        <taxon>Sordariomycetidae</taxon>
        <taxon>Sordariales</taxon>
        <taxon>Schizotheciaceae</taxon>
        <taxon>Schizothecium</taxon>
    </lineage>
</organism>
<keyword evidence="2" id="KW-0732">Signal</keyword>
<feature type="transmembrane region" description="Helical" evidence="1">
    <location>
        <begin position="97"/>
        <end position="117"/>
    </location>
</feature>
<comment type="caution">
    <text evidence="3">The sequence shown here is derived from an EMBL/GenBank/DDBJ whole genome shotgun (WGS) entry which is preliminary data.</text>
</comment>
<dbReference type="PANTHER" id="PTHR36840:SF1">
    <property type="entry name" value="BLL5714 PROTEIN"/>
    <property type="match status" value="1"/>
</dbReference>
<dbReference type="EMBL" id="JAUKUD010000007">
    <property type="protein sequence ID" value="KAK0738856.1"/>
    <property type="molecule type" value="Genomic_DNA"/>
</dbReference>
<evidence type="ECO:0000313" key="3">
    <source>
        <dbReference type="EMBL" id="KAK0738856.1"/>
    </source>
</evidence>
<proteinExistence type="predicted"/>
<accession>A0AA40BR42</accession>
<reference evidence="3" key="1">
    <citation type="submission" date="2023-06" db="EMBL/GenBank/DDBJ databases">
        <title>Genome-scale phylogeny and comparative genomics of the fungal order Sordariales.</title>
        <authorList>
            <consortium name="Lawrence Berkeley National Laboratory"/>
            <person name="Hensen N."/>
            <person name="Bonometti L."/>
            <person name="Westerberg I."/>
            <person name="Brannstrom I.O."/>
            <person name="Guillou S."/>
            <person name="Cros-Aarteil S."/>
            <person name="Calhoun S."/>
            <person name="Haridas S."/>
            <person name="Kuo A."/>
            <person name="Mondo S."/>
            <person name="Pangilinan J."/>
            <person name="Riley R."/>
            <person name="LaButti K."/>
            <person name="Andreopoulos B."/>
            <person name="Lipzen A."/>
            <person name="Chen C."/>
            <person name="Yanf M."/>
            <person name="Daum C."/>
            <person name="Ng V."/>
            <person name="Clum A."/>
            <person name="Steindorff A."/>
            <person name="Ohm R."/>
            <person name="Martin F."/>
            <person name="Silar P."/>
            <person name="Natvig D."/>
            <person name="Lalanne C."/>
            <person name="Gautier V."/>
            <person name="Ament-velasquez S.L."/>
            <person name="Kruys A."/>
            <person name="Hutchinson M.I."/>
            <person name="Powell A.J."/>
            <person name="Barry K."/>
            <person name="Miller A.N."/>
            <person name="Grigoriev I.V."/>
            <person name="Debuchy R."/>
            <person name="Gladieux P."/>
            <person name="Thoren M.H."/>
            <person name="Johannesson H."/>
        </authorList>
    </citation>
    <scope>NUCLEOTIDE SEQUENCE</scope>
    <source>
        <strain evidence="3">SMH3187-1</strain>
    </source>
</reference>
<keyword evidence="1" id="KW-1133">Transmembrane helix</keyword>
<feature type="transmembrane region" description="Helical" evidence="1">
    <location>
        <begin position="180"/>
        <end position="204"/>
    </location>
</feature>
<dbReference type="Pfam" id="PF06772">
    <property type="entry name" value="LtrA"/>
    <property type="match status" value="1"/>
</dbReference>
<dbReference type="Proteomes" id="UP001172155">
    <property type="component" value="Unassembled WGS sequence"/>
</dbReference>
<keyword evidence="1" id="KW-0472">Membrane</keyword>
<evidence type="ECO:0008006" key="5">
    <source>
        <dbReference type="Google" id="ProtNLM"/>
    </source>
</evidence>
<feature type="transmembrane region" description="Helical" evidence="1">
    <location>
        <begin position="302"/>
        <end position="327"/>
    </location>
</feature>
<feature type="transmembrane region" description="Helical" evidence="1">
    <location>
        <begin position="234"/>
        <end position="251"/>
    </location>
</feature>
<evidence type="ECO:0000256" key="2">
    <source>
        <dbReference type="SAM" id="SignalP"/>
    </source>
</evidence>
<sequence length="491" mass="54294">MSFELFFDLLYVGILAFNADHVSEDAANSQELLRFIITFLMSWKIWADVQQLIGWFETNDILQRVKILFLIACLLGQTTNMLQTFNATFDTFTQLVGFYLAARLFIAADFALTAFLVPSVRGMMISQIANILIGAALLIGATTIPGITHHADADAAAAPLEHRAEAGAETAESTQRAGRLVLVFLALAVDNFGAIVPILLFRYANTHTNHIAKRIGYFYEFYPAINIEHKVERTNAFVSLVFGYSVVAMIFQNAGSFALNAFLGKAVLGLTQAYIFNWLYFEVDGANIATHAIRRSHNSAVIWQHAHLAFIMAYVLGASALSMMVVATDVGNAPLDELTPFYQHRSAPDVSLALRLYYCVGFAVALIGMALISLSHEHKLPVAVCRVPKWLRLCNRLAVCVVFLCLPAAGDRLNSLELIGLATGLMVWILAVELWGKSCKLQSFVWEEDETRCRYTARCARRKLEDAMKSDGEVDVVELGRSEKTAALAMS</sequence>
<dbReference type="AlphaFoldDB" id="A0AA40BR42"/>
<dbReference type="InterPro" id="IPR010640">
    <property type="entry name" value="Low_temperature_requirement_A"/>
</dbReference>
<feature type="transmembrane region" description="Helical" evidence="1">
    <location>
        <begin position="129"/>
        <end position="147"/>
    </location>
</feature>
<gene>
    <name evidence="3" type="ORF">B0T18DRAFT_422993</name>
</gene>
<keyword evidence="4" id="KW-1185">Reference proteome</keyword>
<name>A0AA40BR42_9PEZI</name>
<feature type="transmembrane region" description="Helical" evidence="1">
    <location>
        <begin position="416"/>
        <end position="436"/>
    </location>
</feature>
<feature type="chain" id="PRO_5041443516" description="Low temperature requirement A" evidence="2">
    <location>
        <begin position="17"/>
        <end position="491"/>
    </location>
</feature>